<evidence type="ECO:0000313" key="2">
    <source>
        <dbReference type="EMBL" id="RFA38483.1"/>
    </source>
</evidence>
<name>A0A3E0X274_9GAMM</name>
<dbReference type="Proteomes" id="UP000256763">
    <property type="component" value="Unassembled WGS sequence"/>
</dbReference>
<keyword evidence="3" id="KW-1185">Reference proteome</keyword>
<comment type="caution">
    <text evidence="2">The sequence shown here is derived from an EMBL/GenBank/DDBJ whole genome shotgun (WGS) entry which is preliminary data.</text>
</comment>
<protein>
    <submittedName>
        <fullName evidence="2">Uncharacterized protein</fullName>
    </submittedName>
</protein>
<gene>
    <name evidence="2" type="ORF">CAL65_03770</name>
</gene>
<feature type="non-terminal residue" evidence="2">
    <location>
        <position position="1"/>
    </location>
</feature>
<dbReference type="EMBL" id="NFZW01000003">
    <property type="protein sequence ID" value="RFA38483.1"/>
    <property type="molecule type" value="Genomic_DNA"/>
</dbReference>
<evidence type="ECO:0000313" key="3">
    <source>
        <dbReference type="Proteomes" id="UP000256763"/>
    </source>
</evidence>
<accession>A0A3E0X274</accession>
<proteinExistence type="predicted"/>
<sequence length="108" mass="11962">ATRRRCPAARGSLRFSGLSGFARQAFVAALSCSAPKPRAHIRVRPLGGTGVHRTPVAFRLAPGLTGEWRPFFWFLFLGKQEKEPAARGRNPAFQTNRAKRTKLTHVHA</sequence>
<feature type="compositionally biased region" description="Basic residues" evidence="1">
    <location>
        <begin position="97"/>
        <end position="108"/>
    </location>
</feature>
<organism evidence="2 3">
    <name type="scientific">Alkalilimnicola ehrlichii</name>
    <dbReference type="NCBI Taxonomy" id="351052"/>
    <lineage>
        <taxon>Bacteria</taxon>
        <taxon>Pseudomonadati</taxon>
        <taxon>Pseudomonadota</taxon>
        <taxon>Gammaproteobacteria</taxon>
        <taxon>Chromatiales</taxon>
        <taxon>Ectothiorhodospiraceae</taxon>
        <taxon>Alkalilimnicola</taxon>
    </lineage>
</organism>
<evidence type="ECO:0000256" key="1">
    <source>
        <dbReference type="SAM" id="MobiDB-lite"/>
    </source>
</evidence>
<reference evidence="3" key="1">
    <citation type="submission" date="2017-05" db="EMBL/GenBank/DDBJ databases">
        <authorList>
            <person name="Sharma S."/>
            <person name="Sidhu C."/>
            <person name="Pinnaka A.K."/>
        </authorList>
    </citation>
    <scope>NUCLEOTIDE SEQUENCE [LARGE SCALE GENOMIC DNA]</scope>
    <source>
        <strain evidence="3">AK93</strain>
    </source>
</reference>
<feature type="region of interest" description="Disordered" evidence="1">
    <location>
        <begin position="83"/>
        <end position="108"/>
    </location>
</feature>
<dbReference type="AlphaFoldDB" id="A0A3E0X274"/>